<name>A0ABW3ZAE7_9HYPH</name>
<dbReference type="PANTHER" id="PTHR12219:SF8">
    <property type="entry name" value="NADH DEHYDROGENASE [UBIQUINONE] IRON-SULFUR PROTEIN 4, MITOCHONDRIAL"/>
    <property type="match status" value="1"/>
</dbReference>
<evidence type="ECO:0000256" key="3">
    <source>
        <dbReference type="ARBA" id="ARBA00022660"/>
    </source>
</evidence>
<organism evidence="8 9">
    <name type="scientific">Methylopila musalis</name>
    <dbReference type="NCBI Taxonomy" id="1134781"/>
    <lineage>
        <taxon>Bacteria</taxon>
        <taxon>Pseudomonadati</taxon>
        <taxon>Pseudomonadota</taxon>
        <taxon>Alphaproteobacteria</taxon>
        <taxon>Hyphomicrobiales</taxon>
        <taxon>Methylopilaceae</taxon>
        <taxon>Methylopila</taxon>
    </lineage>
</organism>
<keyword evidence="5" id="KW-0249">Electron transport</keyword>
<feature type="region of interest" description="Disordered" evidence="7">
    <location>
        <begin position="1"/>
        <end position="21"/>
    </location>
</feature>
<dbReference type="PANTHER" id="PTHR12219">
    <property type="entry name" value="NADH-UBIQUINONE OXIDOREDUCTASE"/>
    <property type="match status" value="1"/>
</dbReference>
<keyword evidence="4" id="KW-0809">Transit peptide</keyword>
<proteinExistence type="predicted"/>
<dbReference type="InterPro" id="IPR038532">
    <property type="entry name" value="NDUFS4-like_sf"/>
</dbReference>
<evidence type="ECO:0000313" key="9">
    <source>
        <dbReference type="Proteomes" id="UP001597171"/>
    </source>
</evidence>
<dbReference type="Pfam" id="PF04800">
    <property type="entry name" value="NDUS4"/>
    <property type="match status" value="1"/>
</dbReference>
<keyword evidence="9" id="KW-1185">Reference proteome</keyword>
<dbReference type="InterPro" id="IPR006885">
    <property type="entry name" value="NADH_UbQ_FeS_4_mit-like"/>
</dbReference>
<dbReference type="EMBL" id="JBHTMX010000186">
    <property type="protein sequence ID" value="MFD1333218.1"/>
    <property type="molecule type" value="Genomic_DNA"/>
</dbReference>
<accession>A0ABW3ZAE7</accession>
<gene>
    <name evidence="8" type="ORF">ACFQ4O_14565</name>
</gene>
<keyword evidence="2" id="KW-0813">Transport</keyword>
<keyword evidence="6" id="KW-0472">Membrane</keyword>
<evidence type="ECO:0000313" key="8">
    <source>
        <dbReference type="EMBL" id="MFD1333218.1"/>
    </source>
</evidence>
<evidence type="ECO:0000256" key="5">
    <source>
        <dbReference type="ARBA" id="ARBA00022982"/>
    </source>
</evidence>
<dbReference type="Proteomes" id="UP001597171">
    <property type="component" value="Unassembled WGS sequence"/>
</dbReference>
<dbReference type="Gene3D" id="3.30.160.190">
    <property type="entry name" value="atu1810 like domain"/>
    <property type="match status" value="1"/>
</dbReference>
<evidence type="ECO:0000256" key="7">
    <source>
        <dbReference type="SAM" id="MobiDB-lite"/>
    </source>
</evidence>
<dbReference type="RefSeq" id="WP_378776579.1">
    <property type="nucleotide sequence ID" value="NZ_JBHTMX010000186.1"/>
</dbReference>
<evidence type="ECO:0000256" key="6">
    <source>
        <dbReference type="ARBA" id="ARBA00023136"/>
    </source>
</evidence>
<evidence type="ECO:0000256" key="1">
    <source>
        <dbReference type="ARBA" id="ARBA00004370"/>
    </source>
</evidence>
<evidence type="ECO:0000256" key="4">
    <source>
        <dbReference type="ARBA" id="ARBA00022946"/>
    </source>
</evidence>
<sequence length="101" mass="11639">MTARIYRPTRNAMQSGAARTKRWVLEHEPAEARRVEPLMGWTSSGDTRQQVRLFFATREEAVAYAERAGLAYQVQEPKAVARRVMAYSDNFRAGQIEPWTH</sequence>
<reference evidence="9" key="1">
    <citation type="journal article" date="2019" name="Int. J. Syst. Evol. Microbiol.">
        <title>The Global Catalogue of Microorganisms (GCM) 10K type strain sequencing project: providing services to taxonomists for standard genome sequencing and annotation.</title>
        <authorList>
            <consortium name="The Broad Institute Genomics Platform"/>
            <consortium name="The Broad Institute Genome Sequencing Center for Infectious Disease"/>
            <person name="Wu L."/>
            <person name="Ma J."/>
        </authorList>
    </citation>
    <scope>NUCLEOTIDE SEQUENCE [LARGE SCALE GENOMIC DNA]</scope>
    <source>
        <strain evidence="9">CCUG 61696</strain>
    </source>
</reference>
<comment type="subcellular location">
    <subcellularLocation>
        <location evidence="1">Membrane</location>
    </subcellularLocation>
</comment>
<evidence type="ECO:0000256" key="2">
    <source>
        <dbReference type="ARBA" id="ARBA00022448"/>
    </source>
</evidence>
<protein>
    <submittedName>
        <fullName evidence="8">ETC complex I subunit</fullName>
    </submittedName>
</protein>
<comment type="caution">
    <text evidence="8">The sequence shown here is derived from an EMBL/GenBank/DDBJ whole genome shotgun (WGS) entry which is preliminary data.</text>
</comment>
<keyword evidence="3" id="KW-0679">Respiratory chain</keyword>